<dbReference type="InterPro" id="IPR011009">
    <property type="entry name" value="Kinase-like_dom_sf"/>
</dbReference>
<evidence type="ECO:0000256" key="14">
    <source>
        <dbReference type="ARBA" id="ARBA00023170"/>
    </source>
</evidence>
<keyword evidence="8" id="KW-0677">Repeat</keyword>
<dbReference type="InterPro" id="IPR000719">
    <property type="entry name" value="Prot_kinase_dom"/>
</dbReference>
<dbReference type="Gene3D" id="3.30.200.20">
    <property type="entry name" value="Phosphorylase Kinase, domain 1"/>
    <property type="match status" value="1"/>
</dbReference>
<gene>
    <name evidence="20" type="ORF">IFM89_029408</name>
</gene>
<accession>A0A835IRM0</accession>
<keyword evidence="5" id="KW-0808">Transferase</keyword>
<evidence type="ECO:0000256" key="8">
    <source>
        <dbReference type="ARBA" id="ARBA00022737"/>
    </source>
</evidence>
<evidence type="ECO:0000259" key="19">
    <source>
        <dbReference type="PROSITE" id="PS50011"/>
    </source>
</evidence>
<keyword evidence="14" id="KW-0675">Receptor</keyword>
<evidence type="ECO:0000256" key="10">
    <source>
        <dbReference type="ARBA" id="ARBA00022777"/>
    </source>
</evidence>
<dbReference type="Pfam" id="PF00069">
    <property type="entry name" value="Pkinase"/>
    <property type="match status" value="1"/>
</dbReference>
<keyword evidence="6 18" id="KW-0812">Transmembrane</keyword>
<evidence type="ECO:0000256" key="12">
    <source>
        <dbReference type="ARBA" id="ARBA00022989"/>
    </source>
</evidence>
<proteinExistence type="predicted"/>
<comment type="catalytic activity">
    <reaction evidence="16">
        <text>L-threonyl-[protein] + ATP = O-phospho-L-threonyl-[protein] + ADP + H(+)</text>
        <dbReference type="Rhea" id="RHEA:46608"/>
        <dbReference type="Rhea" id="RHEA-COMP:11060"/>
        <dbReference type="Rhea" id="RHEA-COMP:11605"/>
        <dbReference type="ChEBI" id="CHEBI:15378"/>
        <dbReference type="ChEBI" id="CHEBI:30013"/>
        <dbReference type="ChEBI" id="CHEBI:30616"/>
        <dbReference type="ChEBI" id="CHEBI:61977"/>
        <dbReference type="ChEBI" id="CHEBI:456216"/>
        <dbReference type="EC" id="2.7.11.1"/>
    </reaction>
</comment>
<comment type="catalytic activity">
    <reaction evidence="17">
        <text>L-seryl-[protein] + ATP = O-phospho-L-seryl-[protein] + ADP + H(+)</text>
        <dbReference type="Rhea" id="RHEA:17989"/>
        <dbReference type="Rhea" id="RHEA-COMP:9863"/>
        <dbReference type="Rhea" id="RHEA-COMP:11604"/>
        <dbReference type="ChEBI" id="CHEBI:15378"/>
        <dbReference type="ChEBI" id="CHEBI:29999"/>
        <dbReference type="ChEBI" id="CHEBI:30616"/>
        <dbReference type="ChEBI" id="CHEBI:83421"/>
        <dbReference type="ChEBI" id="CHEBI:456216"/>
        <dbReference type="EC" id="2.7.11.1"/>
    </reaction>
</comment>
<evidence type="ECO:0000256" key="13">
    <source>
        <dbReference type="ARBA" id="ARBA00023136"/>
    </source>
</evidence>
<reference evidence="20 21" key="1">
    <citation type="submission" date="2020-10" db="EMBL/GenBank/DDBJ databases">
        <title>The Coptis chinensis genome and diversification of protoberbering-type alkaloids.</title>
        <authorList>
            <person name="Wang B."/>
            <person name="Shu S."/>
            <person name="Song C."/>
            <person name="Liu Y."/>
        </authorList>
    </citation>
    <scope>NUCLEOTIDE SEQUENCE [LARGE SCALE GENOMIC DNA]</scope>
    <source>
        <strain evidence="20">HL-2020</strain>
        <tissue evidence="20">Leaf</tissue>
    </source>
</reference>
<keyword evidence="15" id="KW-0325">Glycoprotein</keyword>
<dbReference type="Gene3D" id="1.10.510.10">
    <property type="entry name" value="Transferase(Phosphotransferase) domain 1"/>
    <property type="match status" value="1"/>
</dbReference>
<evidence type="ECO:0000313" key="21">
    <source>
        <dbReference type="Proteomes" id="UP000631114"/>
    </source>
</evidence>
<evidence type="ECO:0000256" key="17">
    <source>
        <dbReference type="ARBA" id="ARBA00048679"/>
    </source>
</evidence>
<dbReference type="EMBL" id="JADFTS010000002">
    <property type="protein sequence ID" value="KAF9622124.1"/>
    <property type="molecule type" value="Genomic_DNA"/>
</dbReference>
<organism evidence="20 21">
    <name type="scientific">Coptis chinensis</name>
    <dbReference type="NCBI Taxonomy" id="261450"/>
    <lineage>
        <taxon>Eukaryota</taxon>
        <taxon>Viridiplantae</taxon>
        <taxon>Streptophyta</taxon>
        <taxon>Embryophyta</taxon>
        <taxon>Tracheophyta</taxon>
        <taxon>Spermatophyta</taxon>
        <taxon>Magnoliopsida</taxon>
        <taxon>Ranunculales</taxon>
        <taxon>Ranunculaceae</taxon>
        <taxon>Coptidoideae</taxon>
        <taxon>Coptis</taxon>
    </lineage>
</organism>
<sequence>MLGLTFVTFPGNPCSVNDSSPVVQNISRSPVDRAYIWGIAFGATFSFLFLLFGILKWRIVLKEAKALALCKSKPATTVELSSKDDEMLIKKPKEPLSINIATFEHSLLRLCPADVFVATENFSKTHIIGEGGFGTFYKGLLPEGRMIAVKRLNSGHFQGDRDFLAEMETIGKVKHLNLVQLLGYCVYGDERFLVYEYKENGSLDMWLRSRADLIEALDRRSLQDMSRISPGLAFLHHGFVPHIIHGDIKSNNILLDGSLSPSVDFGLARIIGACESHVSTVLLWNFRYIPPEMRTHYDCQG</sequence>
<name>A0A835IRM0_9MAGN</name>
<dbReference type="InterPro" id="IPR051824">
    <property type="entry name" value="LRR_Rcpt-Like_S/T_Kinase"/>
</dbReference>
<keyword evidence="12 18" id="KW-1133">Transmembrane helix</keyword>
<dbReference type="GO" id="GO:0005524">
    <property type="term" value="F:ATP binding"/>
    <property type="evidence" value="ECO:0007669"/>
    <property type="project" value="UniProtKB-KW"/>
</dbReference>
<dbReference type="PROSITE" id="PS00108">
    <property type="entry name" value="PROTEIN_KINASE_ST"/>
    <property type="match status" value="1"/>
</dbReference>
<protein>
    <recommendedName>
        <fullName evidence="2">non-specific serine/threonine protein kinase</fullName>
        <ecNumber evidence="2">2.7.11.1</ecNumber>
    </recommendedName>
</protein>
<evidence type="ECO:0000256" key="7">
    <source>
        <dbReference type="ARBA" id="ARBA00022729"/>
    </source>
</evidence>
<evidence type="ECO:0000256" key="4">
    <source>
        <dbReference type="ARBA" id="ARBA00022614"/>
    </source>
</evidence>
<evidence type="ECO:0000256" key="1">
    <source>
        <dbReference type="ARBA" id="ARBA00004479"/>
    </source>
</evidence>
<dbReference type="OrthoDB" id="1924919at2759"/>
<feature type="domain" description="Protein kinase" evidence="19">
    <location>
        <begin position="122"/>
        <end position="301"/>
    </location>
</feature>
<dbReference type="PROSITE" id="PS50011">
    <property type="entry name" value="PROTEIN_KINASE_DOM"/>
    <property type="match status" value="1"/>
</dbReference>
<keyword evidence="11" id="KW-0067">ATP-binding</keyword>
<keyword evidence="10" id="KW-0418">Kinase</keyword>
<dbReference type="AlphaFoldDB" id="A0A835IRM0"/>
<dbReference type="FunFam" id="3.30.200.20:FF:000150">
    <property type="entry name" value="serine/threonine-protein kinase BRI1-like 2"/>
    <property type="match status" value="1"/>
</dbReference>
<evidence type="ECO:0000256" key="6">
    <source>
        <dbReference type="ARBA" id="ARBA00022692"/>
    </source>
</evidence>
<evidence type="ECO:0000256" key="15">
    <source>
        <dbReference type="ARBA" id="ARBA00023180"/>
    </source>
</evidence>
<dbReference type="PANTHER" id="PTHR48006:SF95">
    <property type="entry name" value="LEUCINE-RICH REPEAT RECEPTOR PROTEIN KINASE MSP1"/>
    <property type="match status" value="1"/>
</dbReference>
<keyword evidence="7" id="KW-0732">Signal</keyword>
<dbReference type="PANTHER" id="PTHR48006">
    <property type="entry name" value="LEUCINE-RICH REPEAT-CONTAINING PROTEIN DDB_G0281931-RELATED"/>
    <property type="match status" value="1"/>
</dbReference>
<evidence type="ECO:0000256" key="2">
    <source>
        <dbReference type="ARBA" id="ARBA00012513"/>
    </source>
</evidence>
<keyword evidence="21" id="KW-1185">Reference proteome</keyword>
<dbReference type="EC" id="2.7.11.1" evidence="2"/>
<dbReference type="SMART" id="SM00220">
    <property type="entry name" value="S_TKc"/>
    <property type="match status" value="1"/>
</dbReference>
<evidence type="ECO:0000256" key="9">
    <source>
        <dbReference type="ARBA" id="ARBA00022741"/>
    </source>
</evidence>
<evidence type="ECO:0000256" key="11">
    <source>
        <dbReference type="ARBA" id="ARBA00022840"/>
    </source>
</evidence>
<evidence type="ECO:0000313" key="20">
    <source>
        <dbReference type="EMBL" id="KAF9622124.1"/>
    </source>
</evidence>
<dbReference type="SUPFAM" id="SSF56112">
    <property type="entry name" value="Protein kinase-like (PK-like)"/>
    <property type="match status" value="1"/>
</dbReference>
<feature type="transmembrane region" description="Helical" evidence="18">
    <location>
        <begin position="34"/>
        <end position="55"/>
    </location>
</feature>
<keyword evidence="13 18" id="KW-0472">Membrane</keyword>
<dbReference type="InterPro" id="IPR008271">
    <property type="entry name" value="Ser/Thr_kinase_AS"/>
</dbReference>
<dbReference type="GO" id="GO:0016020">
    <property type="term" value="C:membrane"/>
    <property type="evidence" value="ECO:0007669"/>
    <property type="project" value="UniProtKB-SubCell"/>
</dbReference>
<evidence type="ECO:0000256" key="16">
    <source>
        <dbReference type="ARBA" id="ARBA00047899"/>
    </source>
</evidence>
<evidence type="ECO:0000256" key="5">
    <source>
        <dbReference type="ARBA" id="ARBA00022679"/>
    </source>
</evidence>
<comment type="subcellular location">
    <subcellularLocation>
        <location evidence="1">Membrane</location>
        <topology evidence="1">Single-pass type I membrane protein</topology>
    </subcellularLocation>
</comment>
<comment type="caution">
    <text evidence="20">The sequence shown here is derived from an EMBL/GenBank/DDBJ whole genome shotgun (WGS) entry which is preliminary data.</text>
</comment>
<evidence type="ECO:0000256" key="18">
    <source>
        <dbReference type="SAM" id="Phobius"/>
    </source>
</evidence>
<keyword evidence="9" id="KW-0547">Nucleotide-binding</keyword>
<evidence type="ECO:0000256" key="3">
    <source>
        <dbReference type="ARBA" id="ARBA00022527"/>
    </source>
</evidence>
<dbReference type="Proteomes" id="UP000631114">
    <property type="component" value="Unassembled WGS sequence"/>
</dbReference>
<dbReference type="GO" id="GO:0004674">
    <property type="term" value="F:protein serine/threonine kinase activity"/>
    <property type="evidence" value="ECO:0007669"/>
    <property type="project" value="UniProtKB-KW"/>
</dbReference>
<keyword evidence="3" id="KW-0723">Serine/threonine-protein kinase</keyword>
<keyword evidence="4" id="KW-0433">Leucine-rich repeat</keyword>